<accession>A0ABQ8J9U6</accession>
<proteinExistence type="predicted"/>
<gene>
    <name evidence="1" type="ORF">DERP_005883</name>
</gene>
<name>A0ABQ8J9U6_DERPT</name>
<reference evidence="1 2" key="2">
    <citation type="journal article" date="2022" name="Mol. Biol. Evol.">
        <title>Comparative Genomics Reveals Insights into the Divergent Evolution of Astigmatic Mites and Household Pest Adaptations.</title>
        <authorList>
            <person name="Xiong Q."/>
            <person name="Wan A.T."/>
            <person name="Liu X."/>
            <person name="Fung C.S."/>
            <person name="Xiao X."/>
            <person name="Malainual N."/>
            <person name="Hou J."/>
            <person name="Wang L."/>
            <person name="Wang M."/>
            <person name="Yang K.Y."/>
            <person name="Cui Y."/>
            <person name="Leung E.L."/>
            <person name="Nong W."/>
            <person name="Shin S.K."/>
            <person name="Au S.W."/>
            <person name="Jeong K.Y."/>
            <person name="Chew F.T."/>
            <person name="Hui J.H."/>
            <person name="Leung T.F."/>
            <person name="Tungtrongchitr A."/>
            <person name="Zhong N."/>
            <person name="Liu Z."/>
            <person name="Tsui S.K."/>
        </authorList>
    </citation>
    <scope>NUCLEOTIDE SEQUENCE [LARGE SCALE GENOMIC DNA]</scope>
    <source>
        <strain evidence="1">Derp</strain>
    </source>
</reference>
<reference evidence="1 2" key="1">
    <citation type="journal article" date="2018" name="J. Allergy Clin. Immunol.">
        <title>High-quality assembly of Dermatophagoides pteronyssinus genome and transcriptome reveals a wide range of novel allergens.</title>
        <authorList>
            <person name="Liu X.Y."/>
            <person name="Yang K.Y."/>
            <person name="Wang M.Q."/>
            <person name="Kwok J.S."/>
            <person name="Zeng X."/>
            <person name="Yang Z."/>
            <person name="Xiao X.J."/>
            <person name="Lau C.P."/>
            <person name="Li Y."/>
            <person name="Huang Z.M."/>
            <person name="Ba J.G."/>
            <person name="Yim A.K."/>
            <person name="Ouyang C.Y."/>
            <person name="Ngai S.M."/>
            <person name="Chan T.F."/>
            <person name="Leung E.L."/>
            <person name="Liu L."/>
            <person name="Liu Z.G."/>
            <person name="Tsui S.K."/>
        </authorList>
    </citation>
    <scope>NUCLEOTIDE SEQUENCE [LARGE SCALE GENOMIC DNA]</scope>
    <source>
        <strain evidence="1">Derp</strain>
    </source>
</reference>
<evidence type="ECO:0000313" key="2">
    <source>
        <dbReference type="Proteomes" id="UP000887458"/>
    </source>
</evidence>
<organism evidence="1 2">
    <name type="scientific">Dermatophagoides pteronyssinus</name>
    <name type="common">European house dust mite</name>
    <dbReference type="NCBI Taxonomy" id="6956"/>
    <lineage>
        <taxon>Eukaryota</taxon>
        <taxon>Metazoa</taxon>
        <taxon>Ecdysozoa</taxon>
        <taxon>Arthropoda</taxon>
        <taxon>Chelicerata</taxon>
        <taxon>Arachnida</taxon>
        <taxon>Acari</taxon>
        <taxon>Acariformes</taxon>
        <taxon>Sarcoptiformes</taxon>
        <taxon>Astigmata</taxon>
        <taxon>Psoroptidia</taxon>
        <taxon>Analgoidea</taxon>
        <taxon>Pyroglyphidae</taxon>
        <taxon>Dermatophagoidinae</taxon>
        <taxon>Dermatophagoides</taxon>
    </lineage>
</organism>
<evidence type="ECO:0000313" key="1">
    <source>
        <dbReference type="EMBL" id="KAH9419372.1"/>
    </source>
</evidence>
<dbReference type="EMBL" id="NJHN03000060">
    <property type="protein sequence ID" value="KAH9419372.1"/>
    <property type="molecule type" value="Genomic_DNA"/>
</dbReference>
<protein>
    <submittedName>
        <fullName evidence="1">Uncharacterized protein</fullName>
    </submittedName>
</protein>
<sequence length="79" mass="9581">MIRNICSFIDQMLVHSKFDWYKQGPEKIVSFLPIISSKNYKIVPFVSIILEFRQVIMNQRDVKIMYILDQYMFIPLSYR</sequence>
<keyword evidence="2" id="KW-1185">Reference proteome</keyword>
<comment type="caution">
    <text evidence="1">The sequence shown here is derived from an EMBL/GenBank/DDBJ whole genome shotgun (WGS) entry which is preliminary data.</text>
</comment>
<dbReference type="Proteomes" id="UP000887458">
    <property type="component" value="Unassembled WGS sequence"/>
</dbReference>